<gene>
    <name evidence="2" type="ORF">LV89_04604</name>
</gene>
<dbReference type="EMBL" id="QGGO01000040">
    <property type="protein sequence ID" value="PWK16946.1"/>
    <property type="molecule type" value="Genomic_DNA"/>
</dbReference>
<dbReference type="GO" id="GO:0006313">
    <property type="term" value="P:DNA transposition"/>
    <property type="evidence" value="ECO:0007669"/>
    <property type="project" value="InterPro"/>
</dbReference>
<dbReference type="RefSeq" id="WP_109745250.1">
    <property type="nucleotide sequence ID" value="NZ_QGGO01000040.1"/>
</dbReference>
<dbReference type="OrthoDB" id="9798161at2"/>
<organism evidence="2 3">
    <name type="scientific">Arcicella aurantiaca</name>
    <dbReference type="NCBI Taxonomy" id="591202"/>
    <lineage>
        <taxon>Bacteria</taxon>
        <taxon>Pseudomonadati</taxon>
        <taxon>Bacteroidota</taxon>
        <taxon>Cytophagia</taxon>
        <taxon>Cytophagales</taxon>
        <taxon>Flectobacillaceae</taxon>
        <taxon>Arcicella</taxon>
    </lineage>
</organism>
<protein>
    <submittedName>
        <fullName evidence="2">REP element-mobilizing transposase RayT</fullName>
    </submittedName>
</protein>
<evidence type="ECO:0000313" key="3">
    <source>
        <dbReference type="Proteomes" id="UP000245489"/>
    </source>
</evidence>
<evidence type="ECO:0000313" key="2">
    <source>
        <dbReference type="EMBL" id="PWK16946.1"/>
    </source>
</evidence>
<dbReference type="Proteomes" id="UP000245489">
    <property type="component" value="Unassembled WGS sequence"/>
</dbReference>
<dbReference type="InterPro" id="IPR002686">
    <property type="entry name" value="Transposase_17"/>
</dbReference>
<feature type="domain" description="Transposase IS200-like" evidence="1">
    <location>
        <begin position="6"/>
        <end position="122"/>
    </location>
</feature>
<reference evidence="2 3" key="1">
    <citation type="submission" date="2018-05" db="EMBL/GenBank/DDBJ databases">
        <title>Genomic Encyclopedia of Archaeal and Bacterial Type Strains, Phase II (KMG-II): from individual species to whole genera.</title>
        <authorList>
            <person name="Goeker M."/>
        </authorList>
    </citation>
    <scope>NUCLEOTIDE SEQUENCE [LARGE SCALE GENOMIC DNA]</scope>
    <source>
        <strain evidence="2 3">DSM 22214</strain>
    </source>
</reference>
<dbReference type="InterPro" id="IPR036515">
    <property type="entry name" value="Transposase_17_sf"/>
</dbReference>
<dbReference type="SUPFAM" id="SSF143422">
    <property type="entry name" value="Transposase IS200-like"/>
    <property type="match status" value="1"/>
</dbReference>
<proteinExistence type="predicted"/>
<dbReference type="Pfam" id="PF01797">
    <property type="entry name" value="Y1_Tnp"/>
    <property type="match status" value="1"/>
</dbReference>
<accession>A0A316DH08</accession>
<dbReference type="AlphaFoldDB" id="A0A316DH08"/>
<dbReference type="Gene3D" id="3.30.70.1290">
    <property type="entry name" value="Transposase IS200-like"/>
    <property type="match status" value="1"/>
</dbReference>
<evidence type="ECO:0000259" key="1">
    <source>
        <dbReference type="Pfam" id="PF01797"/>
    </source>
</evidence>
<dbReference type="GO" id="GO:0003677">
    <property type="term" value="F:DNA binding"/>
    <property type="evidence" value="ECO:0007669"/>
    <property type="project" value="InterPro"/>
</dbReference>
<keyword evidence="3" id="KW-1185">Reference proteome</keyword>
<name>A0A316DH08_9BACT</name>
<sequence length="122" mass="14190">MQKTFIHYLFVFCTNGKKRLLLSEIHADFASLAYKFCYELGYELCSLQITEDFIVSMEVKTEVSDESPHTFITNFKAYMGGELRKKYSFLKTRTPGMWTRQHLIQTIGQAQPNLISDFVDAQ</sequence>
<dbReference type="GO" id="GO:0004803">
    <property type="term" value="F:transposase activity"/>
    <property type="evidence" value="ECO:0007669"/>
    <property type="project" value="InterPro"/>
</dbReference>
<comment type="caution">
    <text evidence="2">The sequence shown here is derived from an EMBL/GenBank/DDBJ whole genome shotgun (WGS) entry which is preliminary data.</text>
</comment>